<protein>
    <submittedName>
        <fullName evidence="2">Uncharacterized protein</fullName>
    </submittedName>
</protein>
<dbReference type="EMBL" id="JXTC01000906">
    <property type="protein sequence ID" value="PON34965.1"/>
    <property type="molecule type" value="Genomic_DNA"/>
</dbReference>
<dbReference type="Proteomes" id="UP000237000">
    <property type="component" value="Unassembled WGS sequence"/>
</dbReference>
<reference evidence="3" key="1">
    <citation type="submission" date="2016-06" db="EMBL/GenBank/DDBJ databases">
        <title>Parallel loss of symbiosis genes in relatives of nitrogen-fixing non-legume Parasponia.</title>
        <authorList>
            <person name="Van Velzen R."/>
            <person name="Holmer R."/>
            <person name="Bu F."/>
            <person name="Rutten L."/>
            <person name="Van Zeijl A."/>
            <person name="Liu W."/>
            <person name="Santuari L."/>
            <person name="Cao Q."/>
            <person name="Sharma T."/>
            <person name="Shen D."/>
            <person name="Roswanjaya Y."/>
            <person name="Wardhani T."/>
            <person name="Kalhor M.S."/>
            <person name="Jansen J."/>
            <person name="Van den Hoogen J."/>
            <person name="Gungor B."/>
            <person name="Hartog M."/>
            <person name="Hontelez J."/>
            <person name="Verver J."/>
            <person name="Yang W.-C."/>
            <person name="Schijlen E."/>
            <person name="Repin R."/>
            <person name="Schilthuizen M."/>
            <person name="Schranz E."/>
            <person name="Heidstra R."/>
            <person name="Miyata K."/>
            <person name="Fedorova E."/>
            <person name="Kohlen W."/>
            <person name="Bisseling T."/>
            <person name="Smit S."/>
            <person name="Geurts R."/>
        </authorList>
    </citation>
    <scope>NUCLEOTIDE SEQUENCE [LARGE SCALE GENOMIC DNA]</scope>
    <source>
        <strain evidence="3">cv. RG33-2</strain>
    </source>
</reference>
<keyword evidence="3" id="KW-1185">Reference proteome</keyword>
<feature type="compositionally biased region" description="Acidic residues" evidence="1">
    <location>
        <begin position="57"/>
        <end position="83"/>
    </location>
</feature>
<name>A0A2P5AEK4_TREOI</name>
<accession>A0A2P5AEK4</accession>
<sequence length="121" mass="13890">MSKMKVEIVDEVKRIMKETVDLFFINITQVVRSEIEVMKGAIVKDFWETTLMKDPFNNEDDSGEKDEDTEEDSDSGGEEEEENIGNVGPTMYTKKTEEEAQTSCQNINPCIKEPLYKVNKL</sequence>
<feature type="region of interest" description="Disordered" evidence="1">
    <location>
        <begin position="53"/>
        <end position="102"/>
    </location>
</feature>
<evidence type="ECO:0000313" key="3">
    <source>
        <dbReference type="Proteomes" id="UP000237000"/>
    </source>
</evidence>
<comment type="caution">
    <text evidence="2">The sequence shown here is derived from an EMBL/GenBank/DDBJ whole genome shotgun (WGS) entry which is preliminary data.</text>
</comment>
<evidence type="ECO:0000256" key="1">
    <source>
        <dbReference type="SAM" id="MobiDB-lite"/>
    </source>
</evidence>
<gene>
    <name evidence="2" type="ORF">TorRG33x02_352430</name>
</gene>
<proteinExistence type="predicted"/>
<evidence type="ECO:0000313" key="2">
    <source>
        <dbReference type="EMBL" id="PON34965.1"/>
    </source>
</evidence>
<dbReference type="AlphaFoldDB" id="A0A2P5AEK4"/>
<organism evidence="2 3">
    <name type="scientific">Trema orientale</name>
    <name type="common">Charcoal tree</name>
    <name type="synonym">Celtis orientalis</name>
    <dbReference type="NCBI Taxonomy" id="63057"/>
    <lineage>
        <taxon>Eukaryota</taxon>
        <taxon>Viridiplantae</taxon>
        <taxon>Streptophyta</taxon>
        <taxon>Embryophyta</taxon>
        <taxon>Tracheophyta</taxon>
        <taxon>Spermatophyta</taxon>
        <taxon>Magnoliopsida</taxon>
        <taxon>eudicotyledons</taxon>
        <taxon>Gunneridae</taxon>
        <taxon>Pentapetalae</taxon>
        <taxon>rosids</taxon>
        <taxon>fabids</taxon>
        <taxon>Rosales</taxon>
        <taxon>Cannabaceae</taxon>
        <taxon>Trema</taxon>
    </lineage>
</organism>
<dbReference type="InParanoid" id="A0A2P5AEK4"/>